<dbReference type="CDD" id="cd03379">
    <property type="entry name" value="beta_CA_cladeD"/>
    <property type="match status" value="1"/>
</dbReference>
<comment type="cofactor">
    <cofactor evidence="7">
        <name>Zn(2+)</name>
        <dbReference type="ChEBI" id="CHEBI:29105"/>
    </cofactor>
    <text evidence="7">Binds 1 zinc ion per subunit.</text>
</comment>
<dbReference type="Gene3D" id="3.40.1050.10">
    <property type="entry name" value="Carbonic anhydrase"/>
    <property type="match status" value="1"/>
</dbReference>
<accession>A0A6J4M6B8</accession>
<proteinExistence type="inferred from homology"/>
<name>A0A6J4M6B8_9ACTN</name>
<organism evidence="8">
    <name type="scientific">uncultured Frankineae bacterium</name>
    <dbReference type="NCBI Taxonomy" id="437475"/>
    <lineage>
        <taxon>Bacteria</taxon>
        <taxon>Bacillati</taxon>
        <taxon>Actinomycetota</taxon>
        <taxon>Actinomycetes</taxon>
        <taxon>Frankiales</taxon>
        <taxon>environmental samples</taxon>
    </lineage>
</organism>
<comment type="catalytic activity">
    <reaction evidence="6">
        <text>hydrogencarbonate + H(+) = CO2 + H2O</text>
        <dbReference type="Rhea" id="RHEA:10748"/>
        <dbReference type="ChEBI" id="CHEBI:15377"/>
        <dbReference type="ChEBI" id="CHEBI:15378"/>
        <dbReference type="ChEBI" id="CHEBI:16526"/>
        <dbReference type="ChEBI" id="CHEBI:17544"/>
        <dbReference type="EC" id="4.2.1.1"/>
    </reaction>
</comment>
<evidence type="ECO:0000256" key="3">
    <source>
        <dbReference type="ARBA" id="ARBA00022723"/>
    </source>
</evidence>
<evidence type="ECO:0000256" key="6">
    <source>
        <dbReference type="ARBA" id="ARBA00048348"/>
    </source>
</evidence>
<feature type="binding site" evidence="7">
    <location>
        <position position="37"/>
    </location>
    <ligand>
        <name>Zn(2+)</name>
        <dbReference type="ChEBI" id="CHEBI:29105"/>
    </ligand>
</feature>
<gene>
    <name evidence="8" type="ORF">AVDCRST_MAG16-2125</name>
</gene>
<evidence type="ECO:0000256" key="2">
    <source>
        <dbReference type="ARBA" id="ARBA00012925"/>
    </source>
</evidence>
<dbReference type="Pfam" id="PF00484">
    <property type="entry name" value="Pro_CA"/>
    <property type="match status" value="1"/>
</dbReference>
<keyword evidence="3 7" id="KW-0479">Metal-binding</keyword>
<protein>
    <recommendedName>
        <fullName evidence="2">carbonic anhydrase</fullName>
        <ecNumber evidence="2">4.2.1.1</ecNumber>
    </recommendedName>
</protein>
<dbReference type="InterPro" id="IPR001765">
    <property type="entry name" value="Carbonic_anhydrase"/>
</dbReference>
<dbReference type="InterPro" id="IPR036874">
    <property type="entry name" value="Carbonic_anhydrase_sf"/>
</dbReference>
<feature type="binding site" evidence="7">
    <location>
        <position position="93"/>
    </location>
    <ligand>
        <name>Zn(2+)</name>
        <dbReference type="ChEBI" id="CHEBI:29105"/>
    </ligand>
</feature>
<dbReference type="PANTHER" id="PTHR43175">
    <property type="entry name" value="CARBONIC ANHYDRASE"/>
    <property type="match status" value="1"/>
</dbReference>
<evidence type="ECO:0000256" key="5">
    <source>
        <dbReference type="ARBA" id="ARBA00024993"/>
    </source>
</evidence>
<evidence type="ECO:0000256" key="7">
    <source>
        <dbReference type="PIRSR" id="PIRSR601765-1"/>
    </source>
</evidence>
<dbReference type="GO" id="GO:0008270">
    <property type="term" value="F:zinc ion binding"/>
    <property type="evidence" value="ECO:0007669"/>
    <property type="project" value="InterPro"/>
</dbReference>
<dbReference type="EC" id="4.2.1.1" evidence="2"/>
<dbReference type="GO" id="GO:0004089">
    <property type="term" value="F:carbonate dehydratase activity"/>
    <property type="evidence" value="ECO:0007669"/>
    <property type="project" value="UniProtKB-EC"/>
</dbReference>
<dbReference type="SUPFAM" id="SSF53056">
    <property type="entry name" value="beta-carbonic anhydrase, cab"/>
    <property type="match status" value="1"/>
</dbReference>
<feature type="binding site" evidence="7">
    <location>
        <position position="39"/>
    </location>
    <ligand>
        <name>Zn(2+)</name>
        <dbReference type="ChEBI" id="CHEBI:29105"/>
    </ligand>
</feature>
<evidence type="ECO:0000313" key="8">
    <source>
        <dbReference type="EMBL" id="CAA9347177.1"/>
    </source>
</evidence>
<evidence type="ECO:0000256" key="4">
    <source>
        <dbReference type="ARBA" id="ARBA00022833"/>
    </source>
</evidence>
<dbReference type="AlphaFoldDB" id="A0A6J4M6B8"/>
<comment type="function">
    <text evidence="5">Catalyzes the reversible hydration of carbon dioxide to form bicarbonate.</text>
</comment>
<dbReference type="SMART" id="SM00947">
    <property type="entry name" value="Pro_CA"/>
    <property type="match status" value="1"/>
</dbReference>
<dbReference type="PANTHER" id="PTHR43175:SF3">
    <property type="entry name" value="CARBON DISULFIDE HYDROLASE"/>
    <property type="match status" value="1"/>
</dbReference>
<reference evidence="8" key="1">
    <citation type="submission" date="2020-02" db="EMBL/GenBank/DDBJ databases">
        <authorList>
            <person name="Meier V. D."/>
        </authorList>
    </citation>
    <scope>NUCLEOTIDE SEQUENCE</scope>
    <source>
        <strain evidence="8">AVDCRST_MAG16</strain>
    </source>
</reference>
<keyword evidence="8" id="KW-0456">Lyase</keyword>
<feature type="binding site" evidence="7">
    <location>
        <position position="90"/>
    </location>
    <ligand>
        <name>Zn(2+)</name>
        <dbReference type="ChEBI" id="CHEBI:29105"/>
    </ligand>
</feature>
<dbReference type="EMBL" id="CADCUE010000196">
    <property type="protein sequence ID" value="CAA9347177.1"/>
    <property type="molecule type" value="Genomic_DNA"/>
</dbReference>
<sequence length="172" mass="18419">MSVGFDDLLAANREYAARFGSAQLKGRAARGLAVVTCMDSRIEPLQMLGLSAGDAKILRNAGARVTDDVLRTLVLAVHLLGVERVMVVAHTDCRMATVTDEQVHASIREGTGIDTRSLEFRTMDDQRASLAQDVQRIRSSPYLPPELPVLGCSYDVGTGVVEVVVPATPPGS</sequence>
<evidence type="ECO:0000256" key="1">
    <source>
        <dbReference type="ARBA" id="ARBA00006217"/>
    </source>
</evidence>
<comment type="similarity">
    <text evidence="1">Belongs to the beta-class carbonic anhydrase family.</text>
</comment>
<keyword evidence="4 7" id="KW-0862">Zinc</keyword>